<evidence type="ECO:0000256" key="4">
    <source>
        <dbReference type="ARBA" id="ARBA00022692"/>
    </source>
</evidence>
<evidence type="ECO:0000256" key="3">
    <source>
        <dbReference type="ARBA" id="ARBA00022448"/>
    </source>
</evidence>
<dbReference type="AlphaFoldDB" id="A0A7N0TC33"/>
<protein>
    <submittedName>
        <fullName evidence="9">Uncharacterized protein</fullName>
    </submittedName>
</protein>
<keyword evidence="7 8" id="KW-0472">Membrane</keyword>
<keyword evidence="10" id="KW-1185">Reference proteome</keyword>
<proteinExistence type="inferred from homology"/>
<feature type="transmembrane region" description="Helical" evidence="8">
    <location>
        <begin position="231"/>
        <end position="248"/>
    </location>
</feature>
<evidence type="ECO:0000256" key="1">
    <source>
        <dbReference type="ARBA" id="ARBA00004141"/>
    </source>
</evidence>
<evidence type="ECO:0000256" key="6">
    <source>
        <dbReference type="ARBA" id="ARBA00023065"/>
    </source>
</evidence>
<feature type="transmembrane region" description="Helical" evidence="8">
    <location>
        <begin position="107"/>
        <end position="129"/>
    </location>
</feature>
<dbReference type="Pfam" id="PF02386">
    <property type="entry name" value="TrkH"/>
    <property type="match status" value="1"/>
</dbReference>
<comment type="subcellular location">
    <subcellularLocation>
        <location evidence="1">Membrane</location>
        <topology evidence="1">Multi-pass membrane protein</topology>
    </subcellularLocation>
</comment>
<dbReference type="PANTHER" id="PTHR31064">
    <property type="entry name" value="POTASSIUM TRANSPORT PROTEIN DDB_G0292412-RELATED"/>
    <property type="match status" value="1"/>
</dbReference>
<keyword evidence="3" id="KW-0813">Transport</keyword>
<dbReference type="Proteomes" id="UP000594263">
    <property type="component" value="Unplaced"/>
</dbReference>
<keyword evidence="5 8" id="KW-1133">Transmembrane helix</keyword>
<comment type="similarity">
    <text evidence="2">Belongs to the TrkH potassium transport family. HKT (TC 2.A.38.3) subfamily.</text>
</comment>
<accession>A0A7N0TC33</accession>
<evidence type="ECO:0000256" key="5">
    <source>
        <dbReference type="ARBA" id="ARBA00022989"/>
    </source>
</evidence>
<organism evidence="9 10">
    <name type="scientific">Kalanchoe fedtschenkoi</name>
    <name type="common">Lavender scallops</name>
    <name type="synonym">South American air plant</name>
    <dbReference type="NCBI Taxonomy" id="63787"/>
    <lineage>
        <taxon>Eukaryota</taxon>
        <taxon>Viridiplantae</taxon>
        <taxon>Streptophyta</taxon>
        <taxon>Embryophyta</taxon>
        <taxon>Tracheophyta</taxon>
        <taxon>Spermatophyta</taxon>
        <taxon>Magnoliopsida</taxon>
        <taxon>eudicotyledons</taxon>
        <taxon>Gunneridae</taxon>
        <taxon>Pentapetalae</taxon>
        <taxon>Saxifragales</taxon>
        <taxon>Crassulaceae</taxon>
        <taxon>Kalanchoe</taxon>
    </lineage>
</organism>
<dbReference type="EnsemblPlants" id="Kaladp0031s0140.1.v1.1">
    <property type="protein sequence ID" value="Kaladp0031s0140.1.v1.1.CDS.1"/>
    <property type="gene ID" value="Kaladp0031s0140.v1.1"/>
</dbReference>
<dbReference type="InterPro" id="IPR003445">
    <property type="entry name" value="Cat_transpt"/>
</dbReference>
<dbReference type="OMA" id="SICHFAN"/>
<evidence type="ECO:0000256" key="7">
    <source>
        <dbReference type="ARBA" id="ARBA00023136"/>
    </source>
</evidence>
<reference evidence="9" key="1">
    <citation type="submission" date="2021-01" db="UniProtKB">
        <authorList>
            <consortium name="EnsemblPlants"/>
        </authorList>
    </citation>
    <scope>IDENTIFICATION</scope>
</reference>
<dbReference type="GO" id="GO:0005886">
    <property type="term" value="C:plasma membrane"/>
    <property type="evidence" value="ECO:0007669"/>
    <property type="project" value="TreeGrafter"/>
</dbReference>
<feature type="transmembrane region" description="Helical" evidence="8">
    <location>
        <begin position="319"/>
        <end position="338"/>
    </location>
</feature>
<evidence type="ECO:0000313" key="9">
    <source>
        <dbReference type="EnsemblPlants" id="Kaladp0031s0140.1.v1.1.CDS.1"/>
    </source>
</evidence>
<dbReference type="GO" id="GO:0015081">
    <property type="term" value="F:sodium ion transmembrane transporter activity"/>
    <property type="evidence" value="ECO:0007669"/>
    <property type="project" value="TreeGrafter"/>
</dbReference>
<dbReference type="PANTHER" id="PTHR31064:SF30">
    <property type="entry name" value="HIGH-AFFINITY POTASSIUM TRANSPORT PROTEIN-RELATED"/>
    <property type="match status" value="1"/>
</dbReference>
<keyword evidence="4 8" id="KW-0812">Transmembrane</keyword>
<feature type="transmembrane region" description="Helical" evidence="8">
    <location>
        <begin position="48"/>
        <end position="69"/>
    </location>
</feature>
<dbReference type="InterPro" id="IPR051143">
    <property type="entry name" value="TrkH_K-transport"/>
</dbReference>
<evidence type="ECO:0000256" key="2">
    <source>
        <dbReference type="ARBA" id="ARBA00010864"/>
    </source>
</evidence>
<name>A0A7N0TC33_KALFE</name>
<dbReference type="Gramene" id="Kaladp0031s0140.1.v1.1">
    <property type="protein sequence ID" value="Kaladp0031s0140.1.v1.1.CDS.1"/>
    <property type="gene ID" value="Kaladp0031s0140.v1.1"/>
</dbReference>
<feature type="transmembrane region" description="Helical" evidence="8">
    <location>
        <begin position="260"/>
        <end position="284"/>
    </location>
</feature>
<evidence type="ECO:0000256" key="8">
    <source>
        <dbReference type="SAM" id="Phobius"/>
    </source>
</evidence>
<feature type="transmembrane region" description="Helical" evidence="8">
    <location>
        <begin position="188"/>
        <end position="211"/>
    </location>
</feature>
<evidence type="ECO:0000313" key="10">
    <source>
        <dbReference type="Proteomes" id="UP000594263"/>
    </source>
</evidence>
<keyword evidence="6" id="KW-0406">Ion transport</keyword>
<sequence>MIKMMMPHNIVSIFRHLSWSSAWAFFLVPSRLTRTIKPLILSPFRAHLAYLLFLSFLGYLVLISTNLRLAPPNARLPGLEAAFMSISAVTSSSMSTVEMELFTNAQLLVLTLLMFLGGEVFISMLALFLETRQETSAGGMTTPPDTSPSSLAELGINKSNDVDDYALTSPDSELTAVSFEKLTVVKALAYLVLAYILVIHFCGSLLVYLYMITVPTAAHVLKSKSILPGTFSLFLISSSFANCGFVPTNENMAVFKTDSVLLLLVVLQILMGNTLYPICIRILIRVMEFVTRNSLYTHMLNKSNPAGYSHLLSGPATRWFGWTGVAFVASQVVMLGALEWGSEAFRGMGWFERLAACLFQSVNSRHAGESVVDLAILSPAILVLFILMM</sequence>